<dbReference type="Proteomes" id="UP001458880">
    <property type="component" value="Unassembled WGS sequence"/>
</dbReference>
<proteinExistence type="predicted"/>
<organism evidence="1 2">
    <name type="scientific">Popillia japonica</name>
    <name type="common">Japanese beetle</name>
    <dbReference type="NCBI Taxonomy" id="7064"/>
    <lineage>
        <taxon>Eukaryota</taxon>
        <taxon>Metazoa</taxon>
        <taxon>Ecdysozoa</taxon>
        <taxon>Arthropoda</taxon>
        <taxon>Hexapoda</taxon>
        <taxon>Insecta</taxon>
        <taxon>Pterygota</taxon>
        <taxon>Neoptera</taxon>
        <taxon>Endopterygota</taxon>
        <taxon>Coleoptera</taxon>
        <taxon>Polyphaga</taxon>
        <taxon>Scarabaeiformia</taxon>
        <taxon>Scarabaeidae</taxon>
        <taxon>Rutelinae</taxon>
        <taxon>Popillia</taxon>
    </lineage>
</organism>
<reference evidence="1 2" key="1">
    <citation type="journal article" date="2024" name="BMC Genomics">
        <title>De novo assembly and annotation of Popillia japonica's genome with initial clues to its potential as an invasive pest.</title>
        <authorList>
            <person name="Cucini C."/>
            <person name="Boschi S."/>
            <person name="Funari R."/>
            <person name="Cardaioli E."/>
            <person name="Iannotti N."/>
            <person name="Marturano G."/>
            <person name="Paoli F."/>
            <person name="Bruttini M."/>
            <person name="Carapelli A."/>
            <person name="Frati F."/>
            <person name="Nardi F."/>
        </authorList>
    </citation>
    <scope>NUCLEOTIDE SEQUENCE [LARGE SCALE GENOMIC DNA]</scope>
    <source>
        <strain evidence="1">DMR45628</strain>
    </source>
</reference>
<dbReference type="EMBL" id="JASPKY010000211">
    <property type="protein sequence ID" value="KAK9720304.1"/>
    <property type="molecule type" value="Genomic_DNA"/>
</dbReference>
<gene>
    <name evidence="1" type="ORF">QE152_g22089</name>
</gene>
<dbReference type="AlphaFoldDB" id="A0AAW1KLN5"/>
<accession>A0AAW1KLN5</accession>
<sequence>MDNKRFLSVKDIESLFDDEEFFRDLESADSVDIAVLPPAPDILSDCDDGDDDGTGPIERAKTDLNVYDSRASRTVRCGIRGDTTTGGWTPKKRRQLNAPAPGTTERIFGIRLLQRCVSGIRITHICVRCRRFETRDLLRSQSPNIITDFLQHEHPPSPVNVLLRGYYNQTKKFLEDLKSTLPEGDSLLFMPADKGQLTVALTKSPYNAKSFCLLNDAAIYHRLNKDPTFHPI</sequence>
<protein>
    <submittedName>
        <fullName evidence="1">Uncharacterized protein</fullName>
    </submittedName>
</protein>
<name>A0AAW1KLN5_POPJA</name>
<evidence type="ECO:0000313" key="2">
    <source>
        <dbReference type="Proteomes" id="UP001458880"/>
    </source>
</evidence>
<comment type="caution">
    <text evidence="1">The sequence shown here is derived from an EMBL/GenBank/DDBJ whole genome shotgun (WGS) entry which is preliminary data.</text>
</comment>
<keyword evidence="2" id="KW-1185">Reference proteome</keyword>
<evidence type="ECO:0000313" key="1">
    <source>
        <dbReference type="EMBL" id="KAK9720304.1"/>
    </source>
</evidence>